<dbReference type="Proteomes" id="UP001205105">
    <property type="component" value="Unassembled WGS sequence"/>
</dbReference>
<evidence type="ECO:0000313" key="1">
    <source>
        <dbReference type="EMBL" id="KAI7841638.1"/>
    </source>
</evidence>
<comment type="caution">
    <text evidence="1">The sequence shown here is derived from an EMBL/GenBank/DDBJ whole genome shotgun (WGS) entry which is preliminary data.</text>
</comment>
<sequence length="541" mass="57284">MCRWPCKPGYVTLAVTTGIRMHPGCPNPAMQDQKEAGVQLWLSAPQIDWQYMMKLGPQAQDKWEDYGAELVQQAVQAAQAKGFPLQGKPEARMDNVFVAMHSVSTCFYPGAPMKHCAGAVMLAGVVDGSFGPIADAAAAPRPLMHVLAALDGQTRLPRAAWTAARLAPLAAQFGARHLATIRPFAVIAGMNHAQFSNGVVNTARGDLPPDVPLATQAEAVAGQLAAFVAANHPAATPETSHHAVEQLMQTTAASFELLSPFCEASGRGSPAALLRTGATSSSDPAGDELAAYAMGAERLPAFSPGRNGFGHPGELAAAERFARAAQQHMLAAGLPAGADVAAVRVAVTVHISLDTFIYSQPTIFQVDGPQGPQWVVQCHVHPKWEYYEPGMEAAAKPMSPHYLLKLKKGGVAALAMGLEGGSDGVVSAADINADSFEQALTASPALFVDTYRQRGKQLSFAADKDVSSEVKTPVDWMPMPFTFEPAGDGGLALCAPCLSTPAAKLPHYDRGPGRFTGNHYIKCPSPAWMHEWIAIESLRRA</sequence>
<keyword evidence="2" id="KW-1185">Reference proteome</keyword>
<gene>
    <name evidence="1" type="ORF">COHA_004658</name>
</gene>
<proteinExistence type="predicted"/>
<accession>A0AAD5H5H4</accession>
<evidence type="ECO:0000313" key="2">
    <source>
        <dbReference type="Proteomes" id="UP001205105"/>
    </source>
</evidence>
<dbReference type="AlphaFoldDB" id="A0AAD5H5H4"/>
<reference evidence="1" key="1">
    <citation type="submission" date="2020-11" db="EMBL/GenBank/DDBJ databases">
        <title>Chlorella ohadii genome sequencing and assembly.</title>
        <authorList>
            <person name="Murik O."/>
            <person name="Treves H."/>
            <person name="Kedem I."/>
            <person name="Shotland Y."/>
            <person name="Kaplan A."/>
        </authorList>
    </citation>
    <scope>NUCLEOTIDE SEQUENCE</scope>
    <source>
        <strain evidence="1">1</strain>
    </source>
</reference>
<protein>
    <submittedName>
        <fullName evidence="1">Uncharacterized protein</fullName>
    </submittedName>
</protein>
<name>A0AAD5H5H4_9CHLO</name>
<dbReference type="EMBL" id="JADXDR010000061">
    <property type="protein sequence ID" value="KAI7841638.1"/>
    <property type="molecule type" value="Genomic_DNA"/>
</dbReference>
<organism evidence="1 2">
    <name type="scientific">Chlorella ohadii</name>
    <dbReference type="NCBI Taxonomy" id="2649997"/>
    <lineage>
        <taxon>Eukaryota</taxon>
        <taxon>Viridiplantae</taxon>
        <taxon>Chlorophyta</taxon>
        <taxon>core chlorophytes</taxon>
        <taxon>Trebouxiophyceae</taxon>
        <taxon>Chlorellales</taxon>
        <taxon>Chlorellaceae</taxon>
        <taxon>Chlorella clade</taxon>
        <taxon>Chlorella</taxon>
    </lineage>
</organism>